<dbReference type="EMBL" id="BHYM01000079">
    <property type="protein sequence ID" value="GCE43650.1"/>
    <property type="molecule type" value="Genomic_DNA"/>
</dbReference>
<dbReference type="PANTHER" id="PTHR43319">
    <property type="entry name" value="BETA-LACTAMASE-RELATED"/>
    <property type="match status" value="1"/>
</dbReference>
<dbReference type="PANTHER" id="PTHR43319:SF3">
    <property type="entry name" value="BETA-LACTAMASE-RELATED DOMAIN-CONTAINING PROTEIN"/>
    <property type="match status" value="1"/>
</dbReference>
<comment type="caution">
    <text evidence="2">The sequence shown here is derived from an EMBL/GenBank/DDBJ whole genome shotgun (WGS) entry which is preliminary data.</text>
</comment>
<dbReference type="SUPFAM" id="SSF56601">
    <property type="entry name" value="beta-lactamase/transpeptidase-like"/>
    <property type="match status" value="1"/>
</dbReference>
<dbReference type="AlphaFoldDB" id="A0A402CJ24"/>
<dbReference type="Gene3D" id="3.40.710.10">
    <property type="entry name" value="DD-peptidase/beta-lactamase superfamily"/>
    <property type="match status" value="1"/>
</dbReference>
<dbReference type="InterPro" id="IPR052907">
    <property type="entry name" value="Beta-lactamase/esterase"/>
</dbReference>
<dbReference type="Proteomes" id="UP000287519">
    <property type="component" value="Unassembled WGS sequence"/>
</dbReference>
<dbReference type="InterPro" id="IPR001466">
    <property type="entry name" value="Beta-lactam-related"/>
</dbReference>
<evidence type="ECO:0000259" key="1">
    <source>
        <dbReference type="Pfam" id="PF00144"/>
    </source>
</evidence>
<keyword evidence="3" id="KW-1185">Reference proteome</keyword>
<organism evidence="2 3">
    <name type="scientific">Rhodococcus wratislaviensis</name>
    <name type="common">Tsukamurella wratislaviensis</name>
    <dbReference type="NCBI Taxonomy" id="44752"/>
    <lineage>
        <taxon>Bacteria</taxon>
        <taxon>Bacillati</taxon>
        <taxon>Actinomycetota</taxon>
        <taxon>Actinomycetes</taxon>
        <taxon>Mycobacteriales</taxon>
        <taxon>Nocardiaceae</taxon>
        <taxon>Rhodococcus</taxon>
    </lineage>
</organism>
<proteinExistence type="predicted"/>
<evidence type="ECO:0000313" key="2">
    <source>
        <dbReference type="EMBL" id="GCE43650.1"/>
    </source>
</evidence>
<dbReference type="InterPro" id="IPR012338">
    <property type="entry name" value="Beta-lactam/transpept-like"/>
</dbReference>
<accession>A0A402CJ24</accession>
<evidence type="ECO:0000313" key="3">
    <source>
        <dbReference type="Proteomes" id="UP000287519"/>
    </source>
</evidence>
<sequence>MTHAHEVPNQSGSDHVASRRELPVPTVMVVDPRFGALAGQFFRLFEQTSDGGGALAVYLHGGPVVDIWSGWATRTTRWQSDTVSVSFSTGKGVASTVLHRLVDRGLIDYDAPVAQYWPEFASAGKDTVTVRELLSHRAGLHRVRGLVPGRLALLDHDGLASALACATPDRRRTVMPGYHAVTFGSLVAELTTQVTGMSFTDLVRTEIAEPLALREFWFQVPDQERRRIAKLFPRINPFGIPWGVTSFALSRTPGLKNLAAAGMPDGFDELVRNPAIHDHVMPGWNGVFNARALARMYAAIANRGMVDGIRFLSEDTVAQIGEVQTTARDYVLGLRMNWRLGYHHAFVASRDQSPSAFGHYGLGGSGAFADPDTGLSVAFVTNRMGNTLTPGRPTTCQTGRDGRIDRAPTVSRNAIDVCTDPRVCTLRNTAAQAAHVSVRQIITGHIA</sequence>
<protein>
    <submittedName>
        <fullName evidence="2">Putative esterase</fullName>
    </submittedName>
</protein>
<gene>
    <name evidence="2" type="ORF">Rhow_007880</name>
</gene>
<feature type="domain" description="Beta-lactamase-related" evidence="1">
    <location>
        <begin position="43"/>
        <end position="386"/>
    </location>
</feature>
<reference evidence="2 3" key="1">
    <citation type="submission" date="2018-11" db="EMBL/GenBank/DDBJ databases">
        <title>Microbial catabolism of amino acid.</title>
        <authorList>
            <person name="Hibi M."/>
            <person name="Ogawa J."/>
        </authorList>
    </citation>
    <scope>NUCLEOTIDE SEQUENCE [LARGE SCALE GENOMIC DNA]</scope>
    <source>
        <strain evidence="2 3">C31-06</strain>
    </source>
</reference>
<dbReference type="Pfam" id="PF00144">
    <property type="entry name" value="Beta-lactamase"/>
    <property type="match status" value="1"/>
</dbReference>
<name>A0A402CJ24_RHOWR</name>